<dbReference type="PRINTS" id="PR00359">
    <property type="entry name" value="BP450"/>
</dbReference>
<sequence length="410" mass="44765">MTLSAAPPVPLFGSDYFQDPYPVFAWLRDHSPVHAFPFPVGGVRTWLVTRYDDVRAVLADPRFSSEGGTWGNPEFKAAGLVSGAGSVLEKAVTVVDPPAHTRLRRLAMSTFTPRRIAQWRQTVERVVSSVLDACAARGEFDVMDDYAGPVSSTVMGEILGLRIERHRELVDALAQAFPSDAARMDRVPEGFARICGYAEELVALKRRSPADDLTSALIQARQDGEQLTEEELVAMVAAMILAGSDTVRAFVGNAVLALLDHPDQARLLRERPELEADALEELLRYEGALTTALFRVTTEELEFRGTVLPAGAPVIAALLSANRDPRQFPDPDRLDLTRGGPRHVGFGHGLHNCLGAALARLEGQLAVPALLRRFPALTLAVPRGELRYIENWAMRRLVRLPVRAAGEGAA</sequence>
<dbReference type="Proteomes" id="UP000623010">
    <property type="component" value="Unassembled WGS sequence"/>
</dbReference>
<dbReference type="PANTHER" id="PTHR46696:SF1">
    <property type="entry name" value="CYTOCHROME P450 YJIB-RELATED"/>
    <property type="match status" value="1"/>
</dbReference>
<evidence type="ECO:0000256" key="4">
    <source>
        <dbReference type="ARBA" id="ARBA00023002"/>
    </source>
</evidence>
<keyword evidence="4 7" id="KW-0560">Oxidoreductase</keyword>
<keyword evidence="6 7" id="KW-0503">Monooxygenase</keyword>
<keyword evidence="2 7" id="KW-0349">Heme</keyword>
<name>A0A918RKZ3_9ACTN</name>
<dbReference type="CDD" id="cd11029">
    <property type="entry name" value="CYP107-like"/>
    <property type="match status" value="1"/>
</dbReference>
<dbReference type="InterPro" id="IPR017972">
    <property type="entry name" value="Cyt_P450_CS"/>
</dbReference>
<dbReference type="AlphaFoldDB" id="A0A918RKZ3"/>
<dbReference type="Gene3D" id="1.10.630.10">
    <property type="entry name" value="Cytochrome P450"/>
    <property type="match status" value="1"/>
</dbReference>
<dbReference type="RefSeq" id="WP_190059230.1">
    <property type="nucleotide sequence ID" value="NZ_BMWH01000019.1"/>
</dbReference>
<evidence type="ECO:0000313" key="8">
    <source>
        <dbReference type="EMBL" id="GHA00502.1"/>
    </source>
</evidence>
<reference evidence="8" key="2">
    <citation type="submission" date="2020-09" db="EMBL/GenBank/DDBJ databases">
        <authorList>
            <person name="Sun Q."/>
            <person name="Ohkuma M."/>
        </authorList>
    </citation>
    <scope>NUCLEOTIDE SEQUENCE</scope>
    <source>
        <strain evidence="8">JCM 5016</strain>
    </source>
</reference>
<keyword evidence="3 7" id="KW-0479">Metal-binding</keyword>
<dbReference type="InterPro" id="IPR002397">
    <property type="entry name" value="Cyt_P450_B"/>
</dbReference>
<dbReference type="InterPro" id="IPR036396">
    <property type="entry name" value="Cyt_P450_sf"/>
</dbReference>
<gene>
    <name evidence="8" type="ORF">GCM10010389_44660</name>
</gene>
<dbReference type="SUPFAM" id="SSF48264">
    <property type="entry name" value="Cytochrome P450"/>
    <property type="match status" value="1"/>
</dbReference>
<comment type="similarity">
    <text evidence="1 7">Belongs to the cytochrome P450 family.</text>
</comment>
<dbReference type="FunFam" id="1.10.630.10:FF:000018">
    <property type="entry name" value="Cytochrome P450 monooxygenase"/>
    <property type="match status" value="1"/>
</dbReference>
<evidence type="ECO:0000256" key="3">
    <source>
        <dbReference type="ARBA" id="ARBA00022723"/>
    </source>
</evidence>
<dbReference type="GO" id="GO:0016705">
    <property type="term" value="F:oxidoreductase activity, acting on paired donors, with incorporation or reduction of molecular oxygen"/>
    <property type="evidence" value="ECO:0007669"/>
    <property type="project" value="InterPro"/>
</dbReference>
<evidence type="ECO:0000256" key="6">
    <source>
        <dbReference type="ARBA" id="ARBA00023033"/>
    </source>
</evidence>
<keyword evidence="5 7" id="KW-0408">Iron</keyword>
<proteinExistence type="inferred from homology"/>
<accession>A0A918RKZ3</accession>
<evidence type="ECO:0000256" key="2">
    <source>
        <dbReference type="ARBA" id="ARBA00022617"/>
    </source>
</evidence>
<dbReference type="PANTHER" id="PTHR46696">
    <property type="entry name" value="P450, PUTATIVE (EUROFUNG)-RELATED"/>
    <property type="match status" value="1"/>
</dbReference>
<dbReference type="GO" id="GO:0005506">
    <property type="term" value="F:iron ion binding"/>
    <property type="evidence" value="ECO:0007669"/>
    <property type="project" value="InterPro"/>
</dbReference>
<protein>
    <submittedName>
        <fullName evidence="8">Cytochrome P450 hydroxylase</fullName>
    </submittedName>
</protein>
<comment type="caution">
    <text evidence="8">The sequence shown here is derived from an EMBL/GenBank/DDBJ whole genome shotgun (WGS) entry which is preliminary data.</text>
</comment>
<evidence type="ECO:0000256" key="1">
    <source>
        <dbReference type="ARBA" id="ARBA00010617"/>
    </source>
</evidence>
<keyword evidence="9" id="KW-1185">Reference proteome</keyword>
<dbReference type="GO" id="GO:0020037">
    <property type="term" value="F:heme binding"/>
    <property type="evidence" value="ECO:0007669"/>
    <property type="project" value="InterPro"/>
</dbReference>
<reference evidence="8" key="1">
    <citation type="journal article" date="2014" name="Int. J. Syst. Evol. Microbiol.">
        <title>Complete genome sequence of Corynebacterium casei LMG S-19264T (=DSM 44701T), isolated from a smear-ripened cheese.</title>
        <authorList>
            <consortium name="US DOE Joint Genome Institute (JGI-PGF)"/>
            <person name="Walter F."/>
            <person name="Albersmeier A."/>
            <person name="Kalinowski J."/>
            <person name="Ruckert C."/>
        </authorList>
    </citation>
    <scope>NUCLEOTIDE SEQUENCE</scope>
    <source>
        <strain evidence="8">JCM 5016</strain>
    </source>
</reference>
<dbReference type="InterPro" id="IPR001128">
    <property type="entry name" value="Cyt_P450"/>
</dbReference>
<dbReference type="GO" id="GO:0004497">
    <property type="term" value="F:monooxygenase activity"/>
    <property type="evidence" value="ECO:0007669"/>
    <property type="project" value="UniProtKB-KW"/>
</dbReference>
<evidence type="ECO:0000313" key="9">
    <source>
        <dbReference type="Proteomes" id="UP000623010"/>
    </source>
</evidence>
<evidence type="ECO:0000256" key="5">
    <source>
        <dbReference type="ARBA" id="ARBA00023004"/>
    </source>
</evidence>
<evidence type="ECO:0000256" key="7">
    <source>
        <dbReference type="RuleBase" id="RU000461"/>
    </source>
</evidence>
<organism evidence="8 9">
    <name type="scientific">Streptomyces echinoruber</name>
    <dbReference type="NCBI Taxonomy" id="68898"/>
    <lineage>
        <taxon>Bacteria</taxon>
        <taxon>Bacillati</taxon>
        <taxon>Actinomycetota</taxon>
        <taxon>Actinomycetes</taxon>
        <taxon>Kitasatosporales</taxon>
        <taxon>Streptomycetaceae</taxon>
        <taxon>Streptomyces</taxon>
    </lineage>
</organism>
<dbReference type="PROSITE" id="PS00086">
    <property type="entry name" value="CYTOCHROME_P450"/>
    <property type="match status" value="1"/>
</dbReference>
<dbReference type="Pfam" id="PF00067">
    <property type="entry name" value="p450"/>
    <property type="match status" value="1"/>
</dbReference>
<dbReference type="EMBL" id="BMWH01000019">
    <property type="protein sequence ID" value="GHA00502.1"/>
    <property type="molecule type" value="Genomic_DNA"/>
</dbReference>